<evidence type="ECO:0000313" key="2">
    <source>
        <dbReference type="Proteomes" id="UP001172680"/>
    </source>
</evidence>
<proteinExistence type="predicted"/>
<comment type="caution">
    <text evidence="1">The sequence shown here is derived from an EMBL/GenBank/DDBJ whole genome shotgun (WGS) entry which is preliminary data.</text>
</comment>
<dbReference type="EMBL" id="JAPDRP010000008">
    <property type="protein sequence ID" value="KAJ9645192.1"/>
    <property type="molecule type" value="Genomic_DNA"/>
</dbReference>
<keyword evidence="2" id="KW-1185">Reference proteome</keyword>
<organism evidence="1 2">
    <name type="scientific">Coniosporium tulheliwenetii</name>
    <dbReference type="NCBI Taxonomy" id="3383036"/>
    <lineage>
        <taxon>Eukaryota</taxon>
        <taxon>Fungi</taxon>
        <taxon>Dikarya</taxon>
        <taxon>Ascomycota</taxon>
        <taxon>Pezizomycotina</taxon>
        <taxon>Dothideomycetes</taxon>
        <taxon>Dothideomycetes incertae sedis</taxon>
        <taxon>Coniosporium</taxon>
    </lineage>
</organism>
<sequence length="327" mass="36314">MEQPQASHPQDKPAGSKKDYPEPLVILPSTIHTHSIILLHGRGSNATRFGLEFLKSKTSTGQTLQELFPGAKFTFPTAKKRRSTALKRVPINQWFDKYSLEDPAQRLDLQYDGLRETSAFVHSLIRAEAKAVGLRNVILGGLSQGCAMSLHISLNYEPGDVERPSGVGEPQTLGGYIGMSGWLPFAKDISSAAVPSKEDRQDADDTDPFGSADGEDGEEEVDDSVRARQLRAANYVRDIVDLDPLDEDEQPMPSFARVPDFLGHGTADEKVWVRLGEQARDVLVQLGLDVTWKPYQEFGHRYKEPDEIDDIVQFLREKVGMKPTGLE</sequence>
<dbReference type="Proteomes" id="UP001172680">
    <property type="component" value="Unassembled WGS sequence"/>
</dbReference>
<reference evidence="1" key="1">
    <citation type="submission" date="2022-10" db="EMBL/GenBank/DDBJ databases">
        <title>Culturing micro-colonial fungi from biological soil crusts in the Mojave desert and describing Neophaeococcomyces mojavensis, and introducing the new genera and species Taxawa tesnikishii.</title>
        <authorList>
            <person name="Kurbessoian T."/>
            <person name="Stajich J.E."/>
        </authorList>
    </citation>
    <scope>NUCLEOTIDE SEQUENCE</scope>
    <source>
        <strain evidence="1">JES_115</strain>
    </source>
</reference>
<gene>
    <name evidence="1" type="ORF">H2199_003197</name>
</gene>
<accession>A0ACC2ZBP2</accession>
<name>A0ACC2ZBP2_9PEZI</name>
<evidence type="ECO:0000313" key="1">
    <source>
        <dbReference type="EMBL" id="KAJ9645192.1"/>
    </source>
</evidence>
<protein>
    <submittedName>
        <fullName evidence="1">Uncharacterized protein</fullName>
    </submittedName>
</protein>